<evidence type="ECO:0000256" key="6">
    <source>
        <dbReference type="SAM" id="SignalP"/>
    </source>
</evidence>
<dbReference type="Gene3D" id="3.20.20.300">
    <property type="entry name" value="Glycoside hydrolase, family 3, N-terminal domain"/>
    <property type="match status" value="1"/>
</dbReference>
<dbReference type="PANTHER" id="PTHR30480">
    <property type="entry name" value="BETA-HEXOSAMINIDASE-RELATED"/>
    <property type="match status" value="1"/>
</dbReference>
<evidence type="ECO:0000313" key="9">
    <source>
        <dbReference type="Proteomes" id="UP000323632"/>
    </source>
</evidence>
<evidence type="ECO:0000313" key="8">
    <source>
        <dbReference type="EMBL" id="KAA5534839.1"/>
    </source>
</evidence>
<evidence type="ECO:0000256" key="5">
    <source>
        <dbReference type="ARBA" id="ARBA00023295"/>
    </source>
</evidence>
<protein>
    <recommendedName>
        <fullName evidence="3">beta-N-acetylhexosaminidase</fullName>
        <ecNumber evidence="3">3.2.1.52</ecNumber>
    </recommendedName>
</protein>
<keyword evidence="9" id="KW-1185">Reference proteome</keyword>
<feature type="signal peptide" evidence="6">
    <location>
        <begin position="1"/>
        <end position="20"/>
    </location>
</feature>
<feature type="chain" id="PRO_5024424779" description="beta-N-acetylhexosaminidase" evidence="6">
    <location>
        <begin position="21"/>
        <end position="376"/>
    </location>
</feature>
<sequence>MPRITLSFIFLLLSFATVFSQESTKGKHHPSTLSKAFYHPDAKLNKMVDSVYNAMSLQERASQMIMTASSTAVNLGYPFNSALNMVSKDIAANVVFLKGSSTDFRKEANQFNTTRLQQHKLQPLLACDCEPTLLPGKFTDITDIAPASEQKTTQVVIENTNKINKVIEEVGIQLNFAPVVDIALNKSVINKRSFGNNNKDIITFSGQFVETTQQAGLGATLKHFPGHGAVSGDSHKQSVYIDGALTELPNFKALILADEPPIAVMVGHIVVKNNEKYNTNGLPSTLSRVIVTDLLRKELHFEGIITTDALNMVAAAKVSNADWKSVEAGVDLVLMPKNAVLLNKMIADALSKKDAMSKQLEASVKRIIRFKLLTQQ</sequence>
<keyword evidence="6" id="KW-0732">Signal</keyword>
<dbReference type="InterPro" id="IPR017853">
    <property type="entry name" value="GH"/>
</dbReference>
<keyword evidence="4 8" id="KW-0378">Hydrolase</keyword>
<evidence type="ECO:0000256" key="2">
    <source>
        <dbReference type="ARBA" id="ARBA00005336"/>
    </source>
</evidence>
<dbReference type="InterPro" id="IPR001764">
    <property type="entry name" value="Glyco_hydro_3_N"/>
</dbReference>
<dbReference type="PANTHER" id="PTHR30480:SF13">
    <property type="entry name" value="BETA-HEXOSAMINIDASE"/>
    <property type="match status" value="1"/>
</dbReference>
<dbReference type="GO" id="GO:0004563">
    <property type="term" value="F:beta-N-acetylhexosaminidase activity"/>
    <property type="evidence" value="ECO:0007669"/>
    <property type="project" value="UniProtKB-EC"/>
</dbReference>
<dbReference type="EMBL" id="VWSH01000002">
    <property type="protein sequence ID" value="KAA5534839.1"/>
    <property type="molecule type" value="Genomic_DNA"/>
</dbReference>
<organism evidence="8 9">
    <name type="scientific">Taibaiella lutea</name>
    <dbReference type="NCBI Taxonomy" id="2608001"/>
    <lineage>
        <taxon>Bacteria</taxon>
        <taxon>Pseudomonadati</taxon>
        <taxon>Bacteroidota</taxon>
        <taxon>Chitinophagia</taxon>
        <taxon>Chitinophagales</taxon>
        <taxon>Chitinophagaceae</taxon>
        <taxon>Taibaiella</taxon>
    </lineage>
</organism>
<dbReference type="InterPro" id="IPR050226">
    <property type="entry name" value="NagZ_Beta-hexosaminidase"/>
</dbReference>
<evidence type="ECO:0000256" key="3">
    <source>
        <dbReference type="ARBA" id="ARBA00012663"/>
    </source>
</evidence>
<gene>
    <name evidence="8" type="ORF">F0919_09535</name>
</gene>
<dbReference type="GO" id="GO:0005975">
    <property type="term" value="P:carbohydrate metabolic process"/>
    <property type="evidence" value="ECO:0007669"/>
    <property type="project" value="InterPro"/>
</dbReference>
<evidence type="ECO:0000259" key="7">
    <source>
        <dbReference type="Pfam" id="PF00933"/>
    </source>
</evidence>
<feature type="domain" description="Glycoside hydrolase family 3 N-terminal" evidence="7">
    <location>
        <begin position="149"/>
        <end position="369"/>
    </location>
</feature>
<dbReference type="SUPFAM" id="SSF51445">
    <property type="entry name" value="(Trans)glycosidases"/>
    <property type="match status" value="1"/>
</dbReference>
<name>A0A5M6CNW1_9BACT</name>
<dbReference type="EC" id="3.2.1.52" evidence="3"/>
<keyword evidence="5" id="KW-0326">Glycosidase</keyword>
<dbReference type="AlphaFoldDB" id="A0A5M6CNW1"/>
<dbReference type="Proteomes" id="UP000323632">
    <property type="component" value="Unassembled WGS sequence"/>
</dbReference>
<dbReference type="InterPro" id="IPR036962">
    <property type="entry name" value="Glyco_hydro_3_N_sf"/>
</dbReference>
<comment type="caution">
    <text evidence="8">The sequence shown here is derived from an EMBL/GenBank/DDBJ whole genome shotgun (WGS) entry which is preliminary data.</text>
</comment>
<evidence type="ECO:0000256" key="4">
    <source>
        <dbReference type="ARBA" id="ARBA00022801"/>
    </source>
</evidence>
<comment type="catalytic activity">
    <reaction evidence="1">
        <text>Hydrolysis of terminal non-reducing N-acetyl-D-hexosamine residues in N-acetyl-beta-D-hexosaminides.</text>
        <dbReference type="EC" id="3.2.1.52"/>
    </reaction>
</comment>
<dbReference type="RefSeq" id="WP_150032518.1">
    <property type="nucleotide sequence ID" value="NZ_VWSH01000002.1"/>
</dbReference>
<accession>A0A5M6CNW1</accession>
<proteinExistence type="inferred from homology"/>
<dbReference type="Pfam" id="PF00933">
    <property type="entry name" value="Glyco_hydro_3"/>
    <property type="match status" value="1"/>
</dbReference>
<reference evidence="8 9" key="1">
    <citation type="submission" date="2019-09" db="EMBL/GenBank/DDBJ databases">
        <title>Genome sequence and assembly of Taibaiella sp.</title>
        <authorList>
            <person name="Chhetri G."/>
        </authorList>
    </citation>
    <scope>NUCLEOTIDE SEQUENCE [LARGE SCALE GENOMIC DNA]</scope>
    <source>
        <strain evidence="8 9">KVB11</strain>
    </source>
</reference>
<comment type="similarity">
    <text evidence="2">Belongs to the glycosyl hydrolase 3 family.</text>
</comment>
<evidence type="ECO:0000256" key="1">
    <source>
        <dbReference type="ARBA" id="ARBA00001231"/>
    </source>
</evidence>
<dbReference type="GO" id="GO:0009254">
    <property type="term" value="P:peptidoglycan turnover"/>
    <property type="evidence" value="ECO:0007669"/>
    <property type="project" value="TreeGrafter"/>
</dbReference>